<evidence type="ECO:0000313" key="1">
    <source>
        <dbReference type="EMBL" id="ACA74441.1"/>
    </source>
</evidence>
<organism evidence="1">
    <name type="scientific">Pseudomonas putida (strain W619)</name>
    <dbReference type="NCBI Taxonomy" id="390235"/>
    <lineage>
        <taxon>Bacteria</taxon>
        <taxon>Pseudomonadati</taxon>
        <taxon>Pseudomonadota</taxon>
        <taxon>Gammaproteobacteria</taxon>
        <taxon>Pseudomonadales</taxon>
        <taxon>Pseudomonadaceae</taxon>
        <taxon>Pseudomonas</taxon>
    </lineage>
</organism>
<gene>
    <name evidence="1" type="ordered locus">PputW619_3961</name>
</gene>
<dbReference type="AlphaFoldDB" id="B1JD15"/>
<reference evidence="1" key="1">
    <citation type="submission" date="2008-02" db="EMBL/GenBank/DDBJ databases">
        <title>Complete sequence of Psuedomonas putida W619.</title>
        <authorList>
            <consortium name="US DOE Joint Genome Institute"/>
            <person name="Copeland A."/>
            <person name="Lucas S."/>
            <person name="Lapidus A."/>
            <person name="Barry K."/>
            <person name="Detter J.C."/>
            <person name="Glavina del Rio T."/>
            <person name="Dalin E."/>
            <person name="Tice H."/>
            <person name="Pitluck S."/>
            <person name="Chain P."/>
            <person name="Malfatti S."/>
            <person name="Shin M."/>
            <person name="Vergez L."/>
            <person name="Schmutz J."/>
            <person name="Larimer F."/>
            <person name="Land M."/>
            <person name="Hauser L."/>
            <person name="Kyrpides N."/>
            <person name="Kim E."/>
            <person name="Taghavi S."/>
            <person name="Vangronsveld D."/>
            <person name="van der Lelie D."/>
            <person name="Richardson P."/>
        </authorList>
    </citation>
    <scope>NUCLEOTIDE SEQUENCE</scope>
    <source>
        <strain evidence="1">W619</strain>
    </source>
</reference>
<protein>
    <submittedName>
        <fullName evidence="1">Uncharacterized protein</fullName>
    </submittedName>
</protein>
<sequence length="97" mass="10800">MSAPIAQAPLAREGQLLQPAMLDAQAMAYMNFARLEHRKLEALVRTIVIPMLGGYHNELAKELDRHLEQARTFSGNFCWQHRHLGASYGLVGEGADV</sequence>
<dbReference type="EMBL" id="CP000949">
    <property type="protein sequence ID" value="ACA74441.1"/>
    <property type="molecule type" value="Genomic_DNA"/>
</dbReference>
<proteinExistence type="predicted"/>
<dbReference type="HOGENOM" id="CLU_2344519_0_0_6"/>
<accession>B1JD15</accession>
<dbReference type="KEGG" id="ppw:PputW619_3961"/>
<name>B1JD15_PSEPW</name>
<dbReference type="STRING" id="390235.PputW619_3961"/>
<dbReference type="OrthoDB" id="6895849at2"/>